<dbReference type="InterPro" id="IPR010869">
    <property type="entry name" value="DUF1501"/>
</dbReference>
<evidence type="ECO:0008006" key="3">
    <source>
        <dbReference type="Google" id="ProtNLM"/>
    </source>
</evidence>
<dbReference type="SUPFAM" id="SSF53649">
    <property type="entry name" value="Alkaline phosphatase-like"/>
    <property type="match status" value="1"/>
</dbReference>
<dbReference type="AlphaFoldDB" id="A0A517SEI9"/>
<protein>
    <recommendedName>
        <fullName evidence="3">DUF1501 domain-containing protein</fullName>
    </recommendedName>
</protein>
<organism evidence="1 2">
    <name type="scientific">Caulifigura coniformis</name>
    <dbReference type="NCBI Taxonomy" id="2527983"/>
    <lineage>
        <taxon>Bacteria</taxon>
        <taxon>Pseudomonadati</taxon>
        <taxon>Planctomycetota</taxon>
        <taxon>Planctomycetia</taxon>
        <taxon>Planctomycetales</taxon>
        <taxon>Planctomycetaceae</taxon>
        <taxon>Caulifigura</taxon>
    </lineage>
</organism>
<dbReference type="OrthoDB" id="127333at2"/>
<proteinExistence type="predicted"/>
<dbReference type="KEGG" id="ccos:Pan44_25750"/>
<dbReference type="Proteomes" id="UP000315700">
    <property type="component" value="Chromosome"/>
</dbReference>
<gene>
    <name evidence="1" type="ORF">Pan44_25750</name>
</gene>
<dbReference type="Pfam" id="PF07394">
    <property type="entry name" value="DUF1501"/>
    <property type="match status" value="1"/>
</dbReference>
<reference evidence="1 2" key="1">
    <citation type="submission" date="2019-02" db="EMBL/GenBank/DDBJ databases">
        <title>Deep-cultivation of Planctomycetes and their phenomic and genomic characterization uncovers novel biology.</title>
        <authorList>
            <person name="Wiegand S."/>
            <person name="Jogler M."/>
            <person name="Boedeker C."/>
            <person name="Pinto D."/>
            <person name="Vollmers J."/>
            <person name="Rivas-Marin E."/>
            <person name="Kohn T."/>
            <person name="Peeters S.H."/>
            <person name="Heuer A."/>
            <person name="Rast P."/>
            <person name="Oberbeckmann S."/>
            <person name="Bunk B."/>
            <person name="Jeske O."/>
            <person name="Meyerdierks A."/>
            <person name="Storesund J.E."/>
            <person name="Kallscheuer N."/>
            <person name="Luecker S."/>
            <person name="Lage O.M."/>
            <person name="Pohl T."/>
            <person name="Merkel B.J."/>
            <person name="Hornburger P."/>
            <person name="Mueller R.-W."/>
            <person name="Bruemmer F."/>
            <person name="Labrenz M."/>
            <person name="Spormann A.M."/>
            <person name="Op den Camp H."/>
            <person name="Overmann J."/>
            <person name="Amann R."/>
            <person name="Jetten M.S.M."/>
            <person name="Mascher T."/>
            <person name="Medema M.H."/>
            <person name="Devos D.P."/>
            <person name="Kaster A.-K."/>
            <person name="Ovreas L."/>
            <person name="Rohde M."/>
            <person name="Galperin M.Y."/>
            <person name="Jogler C."/>
        </authorList>
    </citation>
    <scope>NUCLEOTIDE SEQUENCE [LARGE SCALE GENOMIC DNA]</scope>
    <source>
        <strain evidence="1 2">Pan44</strain>
    </source>
</reference>
<dbReference type="RefSeq" id="WP_145030391.1">
    <property type="nucleotide sequence ID" value="NZ_CP036271.1"/>
</dbReference>
<dbReference type="EMBL" id="CP036271">
    <property type="protein sequence ID" value="QDT54542.1"/>
    <property type="molecule type" value="Genomic_DNA"/>
</dbReference>
<name>A0A517SEI9_9PLAN</name>
<dbReference type="InterPro" id="IPR017850">
    <property type="entry name" value="Alkaline_phosphatase_core_sf"/>
</dbReference>
<sequence length="487" mass="53663">MTFGRPFFEDPVATRRDALIRGGGGFGALVLSAMLRDNPLLAAAPSIDLKALHQPPTFKGHFPATAKRVIFLFMEGGPSQMDSFDPKPKLNQLAGQQIPSGYKRVITAMGEMDSPLLGSKRTWKQYGESGTWVSDWLPHTAQCVDDIAVIRSCWTNAINHSGGVCQMNTGTPLAGRPSLGSWVSYGLGTENENLPGFVVLTDSATSVINGPRNWGAGFMPAAYQGTKLEPGEEPIRWLNSPKGVEDERQLAKLRLLEQMNRDHAIERPFQTELDARIKAYELAFRMQAHAPETVAIEEETPETQALYGLDNKTTEAFGRNCLLARRLVERGVRFVQLYHGSGSKWDAHSGIEKNHTARFAESDKPVAGLLTDLKRRGLLDETLVIWGGEFGRTPMSEKGDGRDHNPTGFTMWMAGGGVKGGQVIGTTDDLGFHAIEDRLHVHDLHATVLYLLGLDHMRLIYKYNGRPERPTLNEGEAYTKITGRSLA</sequence>
<evidence type="ECO:0000313" key="1">
    <source>
        <dbReference type="EMBL" id="QDT54542.1"/>
    </source>
</evidence>
<keyword evidence="2" id="KW-1185">Reference proteome</keyword>
<dbReference type="PANTHER" id="PTHR43737">
    <property type="entry name" value="BLL7424 PROTEIN"/>
    <property type="match status" value="1"/>
</dbReference>
<accession>A0A517SEI9</accession>
<dbReference type="PANTHER" id="PTHR43737:SF1">
    <property type="entry name" value="DUF1501 DOMAIN-CONTAINING PROTEIN"/>
    <property type="match status" value="1"/>
</dbReference>
<dbReference type="InParanoid" id="A0A517SEI9"/>
<evidence type="ECO:0000313" key="2">
    <source>
        <dbReference type="Proteomes" id="UP000315700"/>
    </source>
</evidence>